<dbReference type="EMBL" id="AZIL01001569">
    <property type="protein sequence ID" value="EWM23564.1"/>
    <property type="molecule type" value="Genomic_DNA"/>
</dbReference>
<gene>
    <name evidence="8" type="ORF">Naga_102072g1</name>
</gene>
<evidence type="ECO:0000256" key="1">
    <source>
        <dbReference type="ARBA" id="ARBA00004141"/>
    </source>
</evidence>
<dbReference type="SUPFAM" id="SSF103506">
    <property type="entry name" value="Mitochondrial carrier"/>
    <property type="match status" value="1"/>
</dbReference>
<evidence type="ECO:0000256" key="5">
    <source>
        <dbReference type="RuleBase" id="RU000488"/>
    </source>
</evidence>
<feature type="transmembrane region" description="Helical" evidence="7">
    <location>
        <begin position="130"/>
        <end position="150"/>
    </location>
</feature>
<evidence type="ECO:0000313" key="8">
    <source>
        <dbReference type="EMBL" id="EWM23564.1"/>
    </source>
</evidence>
<dbReference type="PANTHER" id="PTHR46181:SF3">
    <property type="entry name" value="MITOCHONDRIAL GLYCINE TRANSPORTER"/>
    <property type="match status" value="1"/>
</dbReference>
<dbReference type="GO" id="GO:1904983">
    <property type="term" value="P:glycine import into mitochondrion"/>
    <property type="evidence" value="ECO:0007669"/>
    <property type="project" value="TreeGrafter"/>
</dbReference>
<comment type="subcellular location">
    <subcellularLocation>
        <location evidence="1">Membrane</location>
        <topology evidence="1">Multi-pass membrane protein</topology>
    </subcellularLocation>
</comment>
<protein>
    <submittedName>
        <fullName evidence="8">Mitochondrial carrier domain protein</fullName>
    </submittedName>
</protein>
<name>W7TTB0_9STRA</name>
<reference evidence="8 9" key="1">
    <citation type="journal article" date="2014" name="Mol. Plant">
        <title>Chromosome Scale Genome Assembly and Transcriptome Profiling of Nannochloropsis gaditana in Nitrogen Depletion.</title>
        <authorList>
            <person name="Corteggiani Carpinelli E."/>
            <person name="Telatin A."/>
            <person name="Vitulo N."/>
            <person name="Forcato C."/>
            <person name="D'Angelo M."/>
            <person name="Schiavon R."/>
            <person name="Vezzi A."/>
            <person name="Giacometti G.M."/>
            <person name="Morosinotto T."/>
            <person name="Valle G."/>
        </authorList>
    </citation>
    <scope>NUCLEOTIDE SEQUENCE [LARGE SCALE GENOMIC DNA]</scope>
    <source>
        <strain evidence="8 9">B-31</strain>
    </source>
</reference>
<keyword evidence="9" id="KW-1185">Reference proteome</keyword>
<feature type="region of interest" description="Disordered" evidence="6">
    <location>
        <begin position="100"/>
        <end position="125"/>
    </location>
</feature>
<evidence type="ECO:0000256" key="4">
    <source>
        <dbReference type="PROSITE-ProRule" id="PRU00282"/>
    </source>
</evidence>
<comment type="caution">
    <text evidence="8">The sequence shown here is derived from an EMBL/GenBank/DDBJ whole genome shotgun (WGS) entry which is preliminary data.</text>
</comment>
<evidence type="ECO:0000313" key="9">
    <source>
        <dbReference type="Proteomes" id="UP000019335"/>
    </source>
</evidence>
<keyword evidence="3 4" id="KW-0472">Membrane</keyword>
<evidence type="ECO:0000256" key="7">
    <source>
        <dbReference type="SAM" id="Phobius"/>
    </source>
</evidence>
<dbReference type="PROSITE" id="PS50920">
    <property type="entry name" value="SOLCAR"/>
    <property type="match status" value="1"/>
</dbReference>
<feature type="region of interest" description="Disordered" evidence="6">
    <location>
        <begin position="156"/>
        <end position="175"/>
    </location>
</feature>
<dbReference type="Pfam" id="PF00153">
    <property type="entry name" value="Mito_carr"/>
    <property type="match status" value="1"/>
</dbReference>
<dbReference type="InterPro" id="IPR018108">
    <property type="entry name" value="MCP_transmembrane"/>
</dbReference>
<keyword evidence="5" id="KW-0813">Transport</keyword>
<dbReference type="GO" id="GO:0005739">
    <property type="term" value="C:mitochondrion"/>
    <property type="evidence" value="ECO:0007669"/>
    <property type="project" value="TreeGrafter"/>
</dbReference>
<organism evidence="8 9">
    <name type="scientific">Nannochloropsis gaditana</name>
    <dbReference type="NCBI Taxonomy" id="72520"/>
    <lineage>
        <taxon>Eukaryota</taxon>
        <taxon>Sar</taxon>
        <taxon>Stramenopiles</taxon>
        <taxon>Ochrophyta</taxon>
        <taxon>Eustigmatophyceae</taxon>
        <taxon>Eustigmatales</taxon>
        <taxon>Monodopsidaceae</taxon>
        <taxon>Nannochloropsis</taxon>
    </lineage>
</organism>
<keyword evidence="2 4" id="KW-0812">Transmembrane</keyword>
<dbReference type="OrthoDB" id="329560at2759"/>
<evidence type="ECO:0000256" key="3">
    <source>
        <dbReference type="ARBA" id="ARBA00023136"/>
    </source>
</evidence>
<feature type="compositionally biased region" description="Low complexity" evidence="6">
    <location>
        <begin position="101"/>
        <end position="120"/>
    </location>
</feature>
<accession>W7TTB0</accession>
<dbReference type="GO" id="GO:0015187">
    <property type="term" value="F:glycine transmembrane transporter activity"/>
    <property type="evidence" value="ECO:0007669"/>
    <property type="project" value="TreeGrafter"/>
</dbReference>
<feature type="repeat" description="Solcar" evidence="4">
    <location>
        <begin position="11"/>
        <end position="93"/>
    </location>
</feature>
<keyword evidence="7" id="KW-1133">Transmembrane helix</keyword>
<proteinExistence type="inferred from homology"/>
<dbReference type="Gene3D" id="1.50.40.10">
    <property type="entry name" value="Mitochondrial carrier domain"/>
    <property type="match status" value="1"/>
</dbReference>
<dbReference type="AlphaFoldDB" id="W7TTB0"/>
<evidence type="ECO:0000256" key="6">
    <source>
        <dbReference type="SAM" id="MobiDB-lite"/>
    </source>
</evidence>
<sequence>MTPCTDAFENNSFLAAWMAGNLAGALNGVALNPASAIKYHTWGRDDASFSRTARLMWRDGGLRPFVKGTAPTILRDVTFGGVYSVLRNGLLLHVAEGRGESSPSSLLPSPASSPSPSSSNPRRRRSKGDALTFILNFIAAGVATTVSGPFNYVRPEGGGREGGRKGGPGRNLCLG</sequence>
<dbReference type="GO" id="GO:0016020">
    <property type="term" value="C:membrane"/>
    <property type="evidence" value="ECO:0007669"/>
    <property type="project" value="UniProtKB-SubCell"/>
</dbReference>
<comment type="similarity">
    <text evidence="5">Belongs to the mitochondrial carrier (TC 2.A.29) family.</text>
</comment>
<dbReference type="InterPro" id="IPR023395">
    <property type="entry name" value="MCP_dom_sf"/>
</dbReference>
<dbReference type="PANTHER" id="PTHR46181">
    <property type="entry name" value="MITOCHONDRIAL GLYCINE TRANSPORTER"/>
    <property type="match status" value="1"/>
</dbReference>
<dbReference type="Proteomes" id="UP000019335">
    <property type="component" value="Chromosome 16"/>
</dbReference>
<evidence type="ECO:0000256" key="2">
    <source>
        <dbReference type="ARBA" id="ARBA00022692"/>
    </source>
</evidence>